<dbReference type="FunFam" id="3.30.70.1560:FF:000001">
    <property type="entry name" value="Pseudouridine synthase"/>
    <property type="match status" value="1"/>
</dbReference>
<dbReference type="OrthoDB" id="9807213at2"/>
<dbReference type="GO" id="GO:0005829">
    <property type="term" value="C:cytosol"/>
    <property type="evidence" value="ECO:0007669"/>
    <property type="project" value="UniProtKB-ARBA"/>
</dbReference>
<comment type="similarity">
    <text evidence="1 4">Belongs to the pseudouridine synthase RsuA family.</text>
</comment>
<dbReference type="Proteomes" id="UP000217696">
    <property type="component" value="Chromosome"/>
</dbReference>
<evidence type="ECO:0000256" key="4">
    <source>
        <dbReference type="RuleBase" id="RU003887"/>
    </source>
</evidence>
<evidence type="ECO:0000256" key="1">
    <source>
        <dbReference type="ARBA" id="ARBA00008348"/>
    </source>
</evidence>
<dbReference type="RefSeq" id="WP_096467074.1">
    <property type="nucleotide sequence ID" value="NZ_AP017312.1"/>
</dbReference>
<dbReference type="SUPFAM" id="SSF55120">
    <property type="entry name" value="Pseudouridine synthase"/>
    <property type="match status" value="1"/>
</dbReference>
<dbReference type="AlphaFoldDB" id="A0A0U5B7N8"/>
<sequence>MRLDKLLANMGYGSRKEIKKICRTGMVTVDGKPAKDSSMHVDPDVQVVEIEGERVIYREFVYIMMNKPDGVISATEDMLEETVVDLLDEYYYNFEVFPVGRLDKDTEGLLVLTNDGKLAHELLSPKKHVPKRYYAQVRGVVTEKDGEAFKRGVVLDDGYHTMPAELTILESGDVSEIELVIYEGKYHQVKRMFEAVGKKVVYLKRLAMGELELDPELEPGEYRELTEEELLLLRPSAASKDVE</sequence>
<dbReference type="SMART" id="SM00363">
    <property type="entry name" value="S4"/>
    <property type="match status" value="1"/>
</dbReference>
<dbReference type="Gene3D" id="3.30.70.580">
    <property type="entry name" value="Pseudouridine synthase I, catalytic domain, N-terminal subdomain"/>
    <property type="match status" value="1"/>
</dbReference>
<dbReference type="InterPro" id="IPR042092">
    <property type="entry name" value="PsdUridine_s_RsuA/RluB/E/F_cat"/>
</dbReference>
<dbReference type="GO" id="GO:0003723">
    <property type="term" value="F:RNA binding"/>
    <property type="evidence" value="ECO:0007669"/>
    <property type="project" value="UniProtKB-KW"/>
</dbReference>
<dbReference type="InterPro" id="IPR000748">
    <property type="entry name" value="PsdUridine_synth_RsuA/RluB/E/F"/>
</dbReference>
<keyword evidence="2" id="KW-0694">RNA-binding</keyword>
<dbReference type="SUPFAM" id="SSF55174">
    <property type="entry name" value="Alpha-L RNA-binding motif"/>
    <property type="match status" value="1"/>
</dbReference>
<evidence type="ECO:0000313" key="6">
    <source>
        <dbReference type="Proteomes" id="UP000217696"/>
    </source>
</evidence>
<dbReference type="InterPro" id="IPR006145">
    <property type="entry name" value="PsdUridine_synth_RsuA/RluA"/>
</dbReference>
<dbReference type="InterPro" id="IPR036986">
    <property type="entry name" value="S4_RNA-bd_sf"/>
</dbReference>
<keyword evidence="6" id="KW-1185">Reference proteome</keyword>
<dbReference type="Pfam" id="PF01479">
    <property type="entry name" value="S4"/>
    <property type="match status" value="1"/>
</dbReference>
<organism evidence="5 6">
    <name type="scientific">Aneurinibacillus soli</name>
    <dbReference type="NCBI Taxonomy" id="1500254"/>
    <lineage>
        <taxon>Bacteria</taxon>
        <taxon>Bacillati</taxon>
        <taxon>Bacillota</taxon>
        <taxon>Bacilli</taxon>
        <taxon>Bacillales</taxon>
        <taxon>Paenibacillaceae</taxon>
        <taxon>Aneurinibacillus group</taxon>
        <taxon>Aneurinibacillus</taxon>
    </lineage>
</organism>
<dbReference type="InterPro" id="IPR002942">
    <property type="entry name" value="S4_RNA-bd"/>
</dbReference>
<dbReference type="PROSITE" id="PS01149">
    <property type="entry name" value="PSI_RSU"/>
    <property type="match status" value="1"/>
</dbReference>
<gene>
    <name evidence="5" type="primary">rsuA</name>
    <name evidence="5" type="ORF">CB4_03591</name>
</gene>
<dbReference type="Pfam" id="PF00849">
    <property type="entry name" value="PseudoU_synth_2"/>
    <property type="match status" value="1"/>
</dbReference>
<dbReference type="NCBIfam" id="TIGR00093">
    <property type="entry name" value="pseudouridine synthase"/>
    <property type="match status" value="1"/>
</dbReference>
<evidence type="ECO:0000256" key="2">
    <source>
        <dbReference type="ARBA" id="ARBA00022884"/>
    </source>
</evidence>
<dbReference type="CDD" id="cd02553">
    <property type="entry name" value="PseudoU_synth_RsuA"/>
    <property type="match status" value="1"/>
</dbReference>
<dbReference type="PANTHER" id="PTHR47683:SF4">
    <property type="entry name" value="PSEUDOURIDINE SYNTHASE"/>
    <property type="match status" value="1"/>
</dbReference>
<protein>
    <recommendedName>
        <fullName evidence="4">Pseudouridine synthase</fullName>
        <ecNumber evidence="4">5.4.99.-</ecNumber>
    </recommendedName>
</protein>
<dbReference type="InterPro" id="IPR020103">
    <property type="entry name" value="PsdUridine_synth_cat_dom_sf"/>
</dbReference>
<dbReference type="GO" id="GO:0000455">
    <property type="term" value="P:enzyme-directed rRNA pseudouridine synthesis"/>
    <property type="evidence" value="ECO:0007669"/>
    <property type="project" value="UniProtKB-ARBA"/>
</dbReference>
<dbReference type="Gene3D" id="3.30.70.1560">
    <property type="entry name" value="Alpha-L RNA-binding motif"/>
    <property type="match status" value="1"/>
</dbReference>
<evidence type="ECO:0000256" key="3">
    <source>
        <dbReference type="ARBA" id="ARBA00023235"/>
    </source>
</evidence>
<dbReference type="GO" id="GO:0120159">
    <property type="term" value="F:rRNA pseudouridine synthase activity"/>
    <property type="evidence" value="ECO:0007669"/>
    <property type="project" value="UniProtKB-ARBA"/>
</dbReference>
<dbReference type="Gene3D" id="3.10.290.10">
    <property type="entry name" value="RNA-binding S4 domain"/>
    <property type="match status" value="1"/>
</dbReference>
<dbReference type="PROSITE" id="PS50889">
    <property type="entry name" value="S4"/>
    <property type="match status" value="1"/>
</dbReference>
<dbReference type="InterPro" id="IPR018496">
    <property type="entry name" value="PsdUridine_synth_RsuA/RluB_CS"/>
</dbReference>
<dbReference type="EC" id="5.4.99.-" evidence="4"/>
<dbReference type="KEGG" id="asoc:CB4_03591"/>
<evidence type="ECO:0000313" key="5">
    <source>
        <dbReference type="EMBL" id="BAU29391.1"/>
    </source>
</evidence>
<reference evidence="5 6" key="1">
    <citation type="submission" date="2015-12" db="EMBL/GenBank/DDBJ databases">
        <title>Genome sequence of Aneurinibacillus soli.</title>
        <authorList>
            <person name="Lee J.S."/>
            <person name="Lee K.C."/>
            <person name="Kim K.K."/>
            <person name="Lee B.W."/>
        </authorList>
    </citation>
    <scope>NUCLEOTIDE SEQUENCE [LARGE SCALE GENOMIC DNA]</scope>
    <source>
        <strain evidence="5 6">CB4</strain>
    </source>
</reference>
<dbReference type="InterPro" id="IPR020094">
    <property type="entry name" value="TruA/RsuA/RluB/E/F_N"/>
</dbReference>
<dbReference type="PANTHER" id="PTHR47683">
    <property type="entry name" value="PSEUDOURIDINE SYNTHASE FAMILY PROTEIN-RELATED"/>
    <property type="match status" value="1"/>
</dbReference>
<name>A0A0U5B7N8_9BACL</name>
<keyword evidence="3 4" id="KW-0413">Isomerase</keyword>
<dbReference type="CDD" id="cd00165">
    <property type="entry name" value="S4"/>
    <property type="match status" value="1"/>
</dbReference>
<accession>A0A0U5B7N8</accession>
<dbReference type="EMBL" id="AP017312">
    <property type="protein sequence ID" value="BAU29391.1"/>
    <property type="molecule type" value="Genomic_DNA"/>
</dbReference>
<dbReference type="InterPro" id="IPR050343">
    <property type="entry name" value="RsuA_PseudoU_synthase"/>
</dbReference>
<proteinExistence type="inferred from homology"/>